<dbReference type="InterPro" id="IPR002656">
    <property type="entry name" value="Acyl_transf_3_dom"/>
</dbReference>
<feature type="transmembrane region" description="Helical" evidence="1">
    <location>
        <begin position="9"/>
        <end position="27"/>
    </location>
</feature>
<feature type="transmembrane region" description="Helical" evidence="1">
    <location>
        <begin position="72"/>
        <end position="93"/>
    </location>
</feature>
<dbReference type="Proteomes" id="UP000248598">
    <property type="component" value="Chromosome 1"/>
</dbReference>
<proteinExistence type="predicted"/>
<keyword evidence="1" id="KW-0472">Membrane</keyword>
<dbReference type="GeneID" id="93262569"/>
<keyword evidence="1" id="KW-0812">Transmembrane</keyword>
<reference evidence="3 4" key="1">
    <citation type="submission" date="2018-06" db="EMBL/GenBank/DDBJ databases">
        <authorList>
            <consortium name="Pathogen Informatics"/>
            <person name="Doyle S."/>
        </authorList>
    </citation>
    <scope>NUCLEOTIDE SEQUENCE [LARGE SCALE GENOMIC DNA]</scope>
    <source>
        <strain evidence="3 4">NCTC10529</strain>
    </source>
</reference>
<dbReference type="GO" id="GO:0016747">
    <property type="term" value="F:acyltransferase activity, transferring groups other than amino-acyl groups"/>
    <property type="evidence" value="ECO:0007669"/>
    <property type="project" value="InterPro"/>
</dbReference>
<keyword evidence="3" id="KW-0012">Acyltransferase</keyword>
<evidence type="ECO:0000256" key="1">
    <source>
        <dbReference type="SAM" id="Phobius"/>
    </source>
</evidence>
<keyword evidence="3" id="KW-0808">Transferase</keyword>
<gene>
    <name evidence="3" type="ORF">NCTC10529_01285</name>
</gene>
<protein>
    <submittedName>
        <fullName evidence="3">Acyltransferase family</fullName>
    </submittedName>
</protein>
<organism evidence="3 4">
    <name type="scientific">Kingella kingae</name>
    <dbReference type="NCBI Taxonomy" id="504"/>
    <lineage>
        <taxon>Bacteria</taxon>
        <taxon>Pseudomonadati</taxon>
        <taxon>Pseudomonadota</taxon>
        <taxon>Betaproteobacteria</taxon>
        <taxon>Neisseriales</taxon>
        <taxon>Neisseriaceae</taxon>
        <taxon>Kingella</taxon>
    </lineage>
</organism>
<feature type="transmembrane region" description="Helical" evidence="1">
    <location>
        <begin position="33"/>
        <end position="52"/>
    </location>
</feature>
<evidence type="ECO:0000259" key="2">
    <source>
        <dbReference type="Pfam" id="PF01757"/>
    </source>
</evidence>
<dbReference type="GO" id="GO:0000271">
    <property type="term" value="P:polysaccharide biosynthetic process"/>
    <property type="evidence" value="ECO:0007669"/>
    <property type="project" value="TreeGrafter"/>
</dbReference>
<dbReference type="EMBL" id="LS483426">
    <property type="protein sequence ID" value="SQH25090.1"/>
    <property type="molecule type" value="Genomic_DNA"/>
</dbReference>
<evidence type="ECO:0000313" key="4">
    <source>
        <dbReference type="Proteomes" id="UP000248598"/>
    </source>
</evidence>
<feature type="transmembrane region" description="Helical" evidence="1">
    <location>
        <begin position="188"/>
        <end position="214"/>
    </location>
</feature>
<dbReference type="AlphaFoldDB" id="A0AAX2J4N3"/>
<keyword evidence="1" id="KW-1133">Transmembrane helix</keyword>
<evidence type="ECO:0000313" key="3">
    <source>
        <dbReference type="EMBL" id="SQH25090.1"/>
    </source>
</evidence>
<feature type="transmembrane region" description="Helical" evidence="1">
    <location>
        <begin position="130"/>
        <end position="151"/>
    </location>
</feature>
<name>A0AAX2J4N3_KINKI</name>
<feature type="domain" description="Acyltransferase 3" evidence="2">
    <location>
        <begin position="4"/>
        <end position="183"/>
    </location>
</feature>
<dbReference type="RefSeq" id="WP_003786027.1">
    <property type="nucleotide sequence ID" value="NZ_CP091518.1"/>
</dbReference>
<dbReference type="InterPro" id="IPR050879">
    <property type="entry name" value="Acyltransferase_3"/>
</dbReference>
<dbReference type="PANTHER" id="PTHR23028">
    <property type="entry name" value="ACETYLTRANSFERASE"/>
    <property type="match status" value="1"/>
</dbReference>
<sequence length="228" mass="26494">MKRNISLDFFRGIMSIAVALGHFFHWNGQTSKMPLSFILAVDFFLVLSGFVISASVFNKENFNTYKFIKSRYFRLIPVYLFCVIITLIPQYFFAENFVKPNSLDVIRILSIGEMLPMNNLRFIYFEPLGISYTISAEFWVGILLFPLIFVIRKYASQLLLPVLIIFSLFAFLKIVNDTSDFLNIHYALAYPFITYGVIRCLLDYSLGVIAYTIFEQRTTGQPCFKLLY</sequence>
<feature type="transmembrane region" description="Helical" evidence="1">
    <location>
        <begin position="158"/>
        <end position="176"/>
    </location>
</feature>
<dbReference type="PANTHER" id="PTHR23028:SF53">
    <property type="entry name" value="ACYL_TRANSF_3 DOMAIN-CONTAINING PROTEIN"/>
    <property type="match status" value="1"/>
</dbReference>
<dbReference type="GO" id="GO:0016020">
    <property type="term" value="C:membrane"/>
    <property type="evidence" value="ECO:0007669"/>
    <property type="project" value="TreeGrafter"/>
</dbReference>
<dbReference type="Pfam" id="PF01757">
    <property type="entry name" value="Acyl_transf_3"/>
    <property type="match status" value="1"/>
</dbReference>
<accession>A0AAX2J4N3</accession>